<dbReference type="OrthoDB" id="9790815at2"/>
<comment type="similarity">
    <text evidence="1">Belongs to the cycloisomerase 2 family.</text>
</comment>
<dbReference type="EMBL" id="CP042261">
    <property type="protein sequence ID" value="QDY69469.1"/>
    <property type="molecule type" value="Genomic_DNA"/>
</dbReference>
<evidence type="ECO:0000256" key="2">
    <source>
        <dbReference type="ARBA" id="ARBA00022526"/>
    </source>
</evidence>
<dbReference type="GO" id="GO:0017057">
    <property type="term" value="F:6-phosphogluconolactonase activity"/>
    <property type="evidence" value="ECO:0007669"/>
    <property type="project" value="TreeGrafter"/>
</dbReference>
<dbReference type="SUPFAM" id="SSF50974">
    <property type="entry name" value="Nitrous oxide reductase, N-terminal domain"/>
    <property type="match status" value="1"/>
</dbReference>
<proteinExistence type="inferred from homology"/>
<evidence type="ECO:0000256" key="1">
    <source>
        <dbReference type="ARBA" id="ARBA00005564"/>
    </source>
</evidence>
<keyword evidence="2" id="KW-0119">Carbohydrate metabolism</keyword>
<dbReference type="InterPro" id="IPR015943">
    <property type="entry name" value="WD40/YVTN_repeat-like_dom_sf"/>
</dbReference>
<sequence>MEVETEGATTPGGDLVLVALAGQAALALCTLDPATGGFSVLERLTLPEAGGTCRGVPMAARADGERIYLAWRGEPFRLYSFALNRAARRLECLGSSSLPASMCYLKLSLSGRHVLTSSNVGSVIAVSPIDDSGCAGEPVLTQEAHKAHCVVPAPNGLVYATSLRGDFVQCCSFDAVRGGLAPLSRLDLPVGSGPRHLTFTEGGARAYLLSEFMGLLSCLDVDDATGALSVRQSVSLFPGAEKARAAELRLGSDQTHLYASERNTSRIFTFRLDAAGGMHLIGAVPAPECPTAFDLSRCGRYLIALGEASGEVWSYRIRPDGLPDLAARVAVGAVPSWVLAL</sequence>
<dbReference type="Proteomes" id="UP000318483">
    <property type="component" value="Chromosome"/>
</dbReference>
<dbReference type="AlphaFoldDB" id="A0A5B8I7D6"/>
<dbReference type="GO" id="GO:0005829">
    <property type="term" value="C:cytosol"/>
    <property type="evidence" value="ECO:0007669"/>
    <property type="project" value="TreeGrafter"/>
</dbReference>
<accession>A0A5B8I7D6</accession>
<evidence type="ECO:0000313" key="4">
    <source>
        <dbReference type="Proteomes" id="UP000318483"/>
    </source>
</evidence>
<dbReference type="PANTHER" id="PTHR30344:SF1">
    <property type="entry name" value="6-PHOSPHOGLUCONOLACTONASE"/>
    <property type="match status" value="1"/>
</dbReference>
<keyword evidence="2" id="KW-0313">Glucose metabolism</keyword>
<dbReference type="InterPro" id="IPR019405">
    <property type="entry name" value="Lactonase_7-beta_prop"/>
</dbReference>
<dbReference type="InterPro" id="IPR011045">
    <property type="entry name" value="N2O_reductase_N"/>
</dbReference>
<reference evidence="3 4" key="1">
    <citation type="submission" date="2019-07" db="EMBL/GenBank/DDBJ databases">
        <title>Litoreibacter alkalisoli sp. nov., isolated from saline-alkaline soil.</title>
        <authorList>
            <person name="Wang S."/>
            <person name="Xu L."/>
            <person name="Xing Y.-T."/>
            <person name="Sun J.-Q."/>
        </authorList>
    </citation>
    <scope>NUCLEOTIDE SEQUENCE [LARGE SCALE GENOMIC DNA]</scope>
    <source>
        <strain evidence="3 4">LN3S51</strain>
    </source>
</reference>
<dbReference type="InterPro" id="IPR050282">
    <property type="entry name" value="Cycloisomerase_2"/>
</dbReference>
<evidence type="ECO:0000313" key="3">
    <source>
        <dbReference type="EMBL" id="QDY69469.1"/>
    </source>
</evidence>
<protein>
    <submittedName>
        <fullName evidence="3">Lactonase family protein</fullName>
    </submittedName>
</protein>
<keyword evidence="4" id="KW-1185">Reference proteome</keyword>
<dbReference type="Gene3D" id="2.130.10.10">
    <property type="entry name" value="YVTN repeat-like/Quinoprotein amine dehydrogenase"/>
    <property type="match status" value="1"/>
</dbReference>
<dbReference type="Pfam" id="PF10282">
    <property type="entry name" value="Lactonase"/>
    <property type="match status" value="1"/>
</dbReference>
<dbReference type="PANTHER" id="PTHR30344">
    <property type="entry name" value="6-PHOSPHOGLUCONOLACTONASE-RELATED"/>
    <property type="match status" value="1"/>
</dbReference>
<gene>
    <name evidence="3" type="ORF">FPZ52_07400</name>
</gene>
<dbReference type="RefSeq" id="WP_146364848.1">
    <property type="nucleotide sequence ID" value="NZ_CP042261.1"/>
</dbReference>
<dbReference type="KEGG" id="lit:FPZ52_07400"/>
<dbReference type="GO" id="GO:0006006">
    <property type="term" value="P:glucose metabolic process"/>
    <property type="evidence" value="ECO:0007669"/>
    <property type="project" value="UniProtKB-KW"/>
</dbReference>
<name>A0A5B8I7D6_9RHOB</name>
<organism evidence="3 4">
    <name type="scientific">Qingshengfaniella alkalisoli</name>
    <dbReference type="NCBI Taxonomy" id="2599296"/>
    <lineage>
        <taxon>Bacteria</taxon>
        <taxon>Pseudomonadati</taxon>
        <taxon>Pseudomonadota</taxon>
        <taxon>Alphaproteobacteria</taxon>
        <taxon>Rhodobacterales</taxon>
        <taxon>Paracoccaceae</taxon>
        <taxon>Qingshengfaniella</taxon>
    </lineage>
</organism>